<gene>
    <name evidence="10" type="primary">MTR3</name>
    <name evidence="10" type="ORF">FIM1_2558</name>
</gene>
<reference evidence="10 11" key="1">
    <citation type="submission" date="2016-03" db="EMBL/GenBank/DDBJ databases">
        <title>How can Kluyveromyces marxianus grow so fast - potential evolutionary course in Saccharomyces Complex revealed by comparative genomics.</title>
        <authorList>
            <person name="Mo W."/>
            <person name="Lu W."/>
            <person name="Yang X."/>
            <person name="Qi J."/>
            <person name="Lv H."/>
        </authorList>
    </citation>
    <scope>NUCLEOTIDE SEQUENCE [LARGE SCALE GENOMIC DNA]</scope>
    <source>
        <strain evidence="10 11">FIM1</strain>
    </source>
</reference>
<evidence type="ECO:0000256" key="7">
    <source>
        <dbReference type="ARBA" id="ARBA00022884"/>
    </source>
</evidence>
<keyword evidence="11" id="KW-1185">Reference proteome</keyword>
<comment type="subcellular location">
    <subcellularLocation>
        <location evidence="2">Cytoplasm</location>
    </subcellularLocation>
    <subcellularLocation>
        <location evidence="1">Nucleus</location>
    </subcellularLocation>
</comment>
<name>A0ABX6EVM2_KLUMA</name>
<keyword evidence="7" id="KW-0694">RNA-binding</keyword>
<dbReference type="Gene3D" id="3.30.230.70">
    <property type="entry name" value="GHMP Kinase, N-terminal domain"/>
    <property type="match status" value="1"/>
</dbReference>
<sequence length="232" mass="25845">MSVQDRRRILGPAEAKPLSFAKITEETQDQTSNTKDKDSLFISTDLITNANGSSYLEYIDKSSYQVLVMGSVFGPRPLRGSFQSSASLSIQFKEVTLEHFDMGEIKEICTFLNNVFNAVVNLERYPKSGIDLFIDLVQYTQSDNTEKRSVIEILPTCINCITLALVDAGVEVIDLVSAGCVDNSVVAFIKNGQEIVGIWSDDSNVTDISKVVEDCKAKYMENKQTLVQYLRQ</sequence>
<keyword evidence="6" id="KW-0271">Exosome</keyword>
<evidence type="ECO:0000256" key="3">
    <source>
        <dbReference type="ARBA" id="ARBA00006678"/>
    </source>
</evidence>
<evidence type="ECO:0000313" key="10">
    <source>
        <dbReference type="EMBL" id="QGN15861.1"/>
    </source>
</evidence>
<dbReference type="InterPro" id="IPR050080">
    <property type="entry name" value="RNase_PH"/>
</dbReference>
<keyword evidence="5" id="KW-0698">rRNA processing</keyword>
<proteinExistence type="inferred from homology"/>
<accession>A0ABX6EVM2</accession>
<dbReference type="Pfam" id="PF01138">
    <property type="entry name" value="RNase_PH"/>
    <property type="match status" value="1"/>
</dbReference>
<keyword evidence="8" id="KW-0539">Nucleus</keyword>
<organism evidence="10 11">
    <name type="scientific">Kluyveromyces marxianus</name>
    <name type="common">Yeast</name>
    <name type="synonym">Candida kefyr</name>
    <dbReference type="NCBI Taxonomy" id="4911"/>
    <lineage>
        <taxon>Eukaryota</taxon>
        <taxon>Fungi</taxon>
        <taxon>Dikarya</taxon>
        <taxon>Ascomycota</taxon>
        <taxon>Saccharomycotina</taxon>
        <taxon>Saccharomycetes</taxon>
        <taxon>Saccharomycetales</taxon>
        <taxon>Saccharomycetaceae</taxon>
        <taxon>Kluyveromyces</taxon>
    </lineage>
</organism>
<evidence type="ECO:0000256" key="5">
    <source>
        <dbReference type="ARBA" id="ARBA00022552"/>
    </source>
</evidence>
<evidence type="ECO:0000256" key="6">
    <source>
        <dbReference type="ARBA" id="ARBA00022835"/>
    </source>
</evidence>
<dbReference type="EMBL" id="CP015057">
    <property type="protein sequence ID" value="QGN15861.1"/>
    <property type="molecule type" value="Genomic_DNA"/>
</dbReference>
<dbReference type="PANTHER" id="PTHR11953">
    <property type="entry name" value="EXOSOME COMPLEX COMPONENT"/>
    <property type="match status" value="1"/>
</dbReference>
<dbReference type="SUPFAM" id="SSF54211">
    <property type="entry name" value="Ribosomal protein S5 domain 2-like"/>
    <property type="match status" value="1"/>
</dbReference>
<evidence type="ECO:0000256" key="4">
    <source>
        <dbReference type="ARBA" id="ARBA00022490"/>
    </source>
</evidence>
<evidence type="ECO:0000259" key="9">
    <source>
        <dbReference type="Pfam" id="PF01138"/>
    </source>
</evidence>
<feature type="domain" description="Exoribonuclease phosphorolytic" evidence="9">
    <location>
        <begin position="40"/>
        <end position="171"/>
    </location>
</feature>
<protein>
    <submittedName>
        <fullName evidence="10">Exosome complex component MTR3</fullName>
    </submittedName>
</protein>
<dbReference type="Proteomes" id="UP000422736">
    <property type="component" value="Chromosome 4"/>
</dbReference>
<dbReference type="InterPro" id="IPR001247">
    <property type="entry name" value="ExoRNase_PH_dom1"/>
</dbReference>
<dbReference type="InterPro" id="IPR020568">
    <property type="entry name" value="Ribosomal_Su5_D2-typ_SF"/>
</dbReference>
<evidence type="ECO:0000256" key="1">
    <source>
        <dbReference type="ARBA" id="ARBA00004123"/>
    </source>
</evidence>
<comment type="similarity">
    <text evidence="3">Belongs to the RNase PH family.</text>
</comment>
<dbReference type="PANTHER" id="PTHR11953:SF2">
    <property type="entry name" value="EXOSOME COMPLEX COMPONENT MTR3"/>
    <property type="match status" value="1"/>
</dbReference>
<keyword evidence="4" id="KW-0963">Cytoplasm</keyword>
<evidence type="ECO:0000256" key="2">
    <source>
        <dbReference type="ARBA" id="ARBA00004496"/>
    </source>
</evidence>
<dbReference type="InterPro" id="IPR027408">
    <property type="entry name" value="PNPase/RNase_PH_dom_sf"/>
</dbReference>
<evidence type="ECO:0000313" key="11">
    <source>
        <dbReference type="Proteomes" id="UP000422736"/>
    </source>
</evidence>
<evidence type="ECO:0000256" key="8">
    <source>
        <dbReference type="ARBA" id="ARBA00023242"/>
    </source>
</evidence>